<dbReference type="EC" id="2.1.1.-" evidence="6"/>
<dbReference type="OrthoDB" id="9806164at2"/>
<organism evidence="7 8">
    <name type="scientific">Amycolatopsis keratiniphila subsp. keratiniphila</name>
    <dbReference type="NCBI Taxonomy" id="227715"/>
    <lineage>
        <taxon>Bacteria</taxon>
        <taxon>Bacillati</taxon>
        <taxon>Actinomycetota</taxon>
        <taxon>Actinomycetes</taxon>
        <taxon>Pseudonocardiales</taxon>
        <taxon>Pseudonocardiaceae</taxon>
        <taxon>Amycolatopsis</taxon>
        <taxon>Amycolatopsis japonica group</taxon>
    </lineage>
</organism>
<evidence type="ECO:0000256" key="2">
    <source>
        <dbReference type="ARBA" id="ARBA00008138"/>
    </source>
</evidence>
<dbReference type="GO" id="GO:0032259">
    <property type="term" value="P:methylation"/>
    <property type="evidence" value="ECO:0007669"/>
    <property type="project" value="UniProtKB-KW"/>
</dbReference>
<dbReference type="NCBIfam" id="TIGR00027">
    <property type="entry name" value="mthyl_TIGR00027"/>
    <property type="match status" value="1"/>
</dbReference>
<evidence type="ECO:0000256" key="6">
    <source>
        <dbReference type="RuleBase" id="RU362030"/>
    </source>
</evidence>
<dbReference type="InterPro" id="IPR011610">
    <property type="entry name" value="SAM_mthyl_Trfase_ML2640-like"/>
</dbReference>
<keyword evidence="4" id="KW-0808">Transferase</keyword>
<comment type="similarity">
    <text evidence="2 6">Belongs to the UPF0677 family.</text>
</comment>
<dbReference type="RefSeq" id="WP_063274425.1">
    <property type="nucleotide sequence ID" value="NZ_LQMT02000020.1"/>
</dbReference>
<dbReference type="InterPro" id="IPR007213">
    <property type="entry name" value="Ppm1/Ppm2/Tcmp"/>
</dbReference>
<dbReference type="SUPFAM" id="SSF53335">
    <property type="entry name" value="S-adenosyl-L-methionine-dependent methyltransferases"/>
    <property type="match status" value="1"/>
</dbReference>
<evidence type="ECO:0000256" key="3">
    <source>
        <dbReference type="ARBA" id="ARBA00022603"/>
    </source>
</evidence>
<evidence type="ECO:0000313" key="8">
    <source>
        <dbReference type="Proteomes" id="UP000076660"/>
    </source>
</evidence>
<comment type="function">
    <text evidence="1 6">Exhibits S-adenosyl-L-methionine-dependent methyltransferase activity.</text>
</comment>
<proteinExistence type="inferred from homology"/>
<evidence type="ECO:0000313" key="7">
    <source>
        <dbReference type="EMBL" id="ONF67871.1"/>
    </source>
</evidence>
<dbReference type="AlphaFoldDB" id="A0A1W2LSQ7"/>
<sequence length="290" mass="32535">MSKFSTAESVALFRAAGALQPERELRNPDLYASRILPWWPPLLASIKIPGLRHVVSRSIRRKWAAGLWYEVIRTKYMDGVLSASTAAGATQVVLLGAGFDTRAHRMQQETGTTSVFEVDQPRMSARKQERARALPRSCVRYLAADLEKDDLAEVLRKGGFDPSAKTVVLWSGVTPYLRREGVDTTLRWFAQQVPGSSLVFDYCWQEVLDGTTVLPEAQTVLQDVAARGEPWRWGIRRGRANELLAAYRLDLVEDLEGTEAQHRYLKRTDGSVQGPIWFFGGFVHAQVSDS</sequence>
<keyword evidence="3 6" id="KW-0489">Methyltransferase</keyword>
<comment type="caution">
    <text evidence="7">The sequence shown here is derived from an EMBL/GenBank/DDBJ whole genome shotgun (WGS) entry which is preliminary data.</text>
</comment>
<keyword evidence="5 6" id="KW-0949">S-adenosyl-L-methionine</keyword>
<gene>
    <name evidence="7" type="ORF">AVR91_0220715</name>
</gene>
<dbReference type="InterPro" id="IPR029063">
    <property type="entry name" value="SAM-dependent_MTases_sf"/>
</dbReference>
<name>A0A1W2LSQ7_9PSEU</name>
<dbReference type="Proteomes" id="UP000076660">
    <property type="component" value="Unassembled WGS sequence"/>
</dbReference>
<dbReference type="EMBL" id="LQMT02000020">
    <property type="protein sequence ID" value="ONF67871.1"/>
    <property type="molecule type" value="Genomic_DNA"/>
</dbReference>
<dbReference type="Pfam" id="PF04072">
    <property type="entry name" value="LCM"/>
    <property type="match status" value="1"/>
</dbReference>
<dbReference type="GO" id="GO:0008168">
    <property type="term" value="F:methyltransferase activity"/>
    <property type="evidence" value="ECO:0007669"/>
    <property type="project" value="UniProtKB-UniRule"/>
</dbReference>
<dbReference type="PANTHER" id="PTHR43619:SF2">
    <property type="entry name" value="S-ADENOSYL-L-METHIONINE-DEPENDENT METHYLTRANSFERASES SUPERFAMILY PROTEIN"/>
    <property type="match status" value="1"/>
</dbReference>
<protein>
    <recommendedName>
        <fullName evidence="6">S-adenosyl-L-methionine-dependent methyltransferase</fullName>
        <ecNumber evidence="6">2.1.1.-</ecNumber>
    </recommendedName>
</protein>
<reference evidence="7 8" key="1">
    <citation type="submission" date="2016-12" db="EMBL/GenBank/DDBJ databases">
        <title>Amycolatopsis keratiniphila subsp. keratiniphila genome sequencing and assembly.</title>
        <authorList>
            <person name="Mayilraj S."/>
            <person name="Kaur N."/>
        </authorList>
    </citation>
    <scope>NUCLEOTIDE SEQUENCE [LARGE SCALE GENOMIC DNA]</scope>
    <source>
        <strain evidence="7 8">DSM 44409</strain>
    </source>
</reference>
<dbReference type="PANTHER" id="PTHR43619">
    <property type="entry name" value="S-ADENOSYL-L-METHIONINE-DEPENDENT METHYLTRANSFERASE YKTD-RELATED"/>
    <property type="match status" value="1"/>
</dbReference>
<evidence type="ECO:0000256" key="1">
    <source>
        <dbReference type="ARBA" id="ARBA00003907"/>
    </source>
</evidence>
<evidence type="ECO:0000256" key="4">
    <source>
        <dbReference type="ARBA" id="ARBA00022679"/>
    </source>
</evidence>
<evidence type="ECO:0000256" key="5">
    <source>
        <dbReference type="ARBA" id="ARBA00022691"/>
    </source>
</evidence>
<accession>A0A1W2LSQ7</accession>
<dbReference type="Gene3D" id="3.40.50.150">
    <property type="entry name" value="Vaccinia Virus protein VP39"/>
    <property type="match status" value="1"/>
</dbReference>